<dbReference type="Pfam" id="PF00400">
    <property type="entry name" value="WD40"/>
    <property type="match status" value="6"/>
</dbReference>
<feature type="repeat" description="WD" evidence="3">
    <location>
        <begin position="170"/>
        <end position="211"/>
    </location>
</feature>
<evidence type="ECO:0000256" key="2">
    <source>
        <dbReference type="ARBA" id="ARBA00022737"/>
    </source>
</evidence>
<dbReference type="RefSeq" id="XP_007365872.1">
    <property type="nucleotide sequence ID" value="XM_007365810.1"/>
</dbReference>
<dbReference type="AlphaFoldDB" id="R7T2B5"/>
<dbReference type="GO" id="GO:0017070">
    <property type="term" value="F:U6 snRNA binding"/>
    <property type="evidence" value="ECO:0007669"/>
    <property type="project" value="TreeGrafter"/>
</dbReference>
<feature type="repeat" description="WD" evidence="3">
    <location>
        <begin position="128"/>
        <end position="169"/>
    </location>
</feature>
<dbReference type="PRINTS" id="PR00320">
    <property type="entry name" value="GPROTEINBRPT"/>
</dbReference>
<dbReference type="OMA" id="ACISEEW"/>
<dbReference type="PANTHER" id="PTHR19846">
    <property type="entry name" value="WD40 REPEAT PROTEIN"/>
    <property type="match status" value="1"/>
</dbReference>
<dbReference type="OrthoDB" id="2748152at2759"/>
<keyword evidence="1 3" id="KW-0853">WD repeat</keyword>
<dbReference type="GO" id="GO:0000398">
    <property type="term" value="P:mRNA splicing, via spliceosome"/>
    <property type="evidence" value="ECO:0007669"/>
    <property type="project" value="TreeGrafter"/>
</dbReference>
<organism evidence="4 5">
    <name type="scientific">Dichomitus squalens (strain LYAD-421)</name>
    <name type="common">Western red white-rot fungus</name>
    <dbReference type="NCBI Taxonomy" id="732165"/>
    <lineage>
        <taxon>Eukaryota</taxon>
        <taxon>Fungi</taxon>
        <taxon>Dikarya</taxon>
        <taxon>Basidiomycota</taxon>
        <taxon>Agaricomycotina</taxon>
        <taxon>Agaricomycetes</taxon>
        <taxon>Polyporales</taxon>
        <taxon>Polyporaceae</taxon>
        <taxon>Dichomitus</taxon>
    </lineage>
</organism>
<dbReference type="SUPFAM" id="SSF50978">
    <property type="entry name" value="WD40 repeat-like"/>
    <property type="match status" value="1"/>
</dbReference>
<dbReference type="SMART" id="SM00320">
    <property type="entry name" value="WD40"/>
    <property type="match status" value="6"/>
</dbReference>
<dbReference type="InterPro" id="IPR015943">
    <property type="entry name" value="WD40/YVTN_repeat-like_dom_sf"/>
</dbReference>
<dbReference type="GO" id="GO:0030621">
    <property type="term" value="F:U4 snRNA binding"/>
    <property type="evidence" value="ECO:0007669"/>
    <property type="project" value="TreeGrafter"/>
</dbReference>
<evidence type="ECO:0000256" key="3">
    <source>
        <dbReference type="PROSITE-ProRule" id="PRU00221"/>
    </source>
</evidence>
<dbReference type="PROSITE" id="PS00678">
    <property type="entry name" value="WD_REPEATS_1"/>
    <property type="match status" value="2"/>
</dbReference>
<accession>R7T2B5</accession>
<dbReference type="InterPro" id="IPR019775">
    <property type="entry name" value="WD40_repeat_CS"/>
</dbReference>
<dbReference type="GeneID" id="18842961"/>
<evidence type="ECO:0000313" key="4">
    <source>
        <dbReference type="EMBL" id="EJF61427.1"/>
    </source>
</evidence>
<dbReference type="PROSITE" id="PS50294">
    <property type="entry name" value="WD_REPEATS_REGION"/>
    <property type="match status" value="4"/>
</dbReference>
<gene>
    <name evidence="4" type="ORF">DICSQDRAFT_60490</name>
</gene>
<feature type="repeat" description="WD" evidence="3">
    <location>
        <begin position="1"/>
        <end position="34"/>
    </location>
</feature>
<dbReference type="EMBL" id="JH719410">
    <property type="protein sequence ID" value="EJF61427.1"/>
    <property type="molecule type" value="Genomic_DNA"/>
</dbReference>
<dbReference type="CDD" id="cd00200">
    <property type="entry name" value="WD40"/>
    <property type="match status" value="1"/>
</dbReference>
<dbReference type="GO" id="GO:0046540">
    <property type="term" value="C:U4/U6 x U5 tri-snRNP complex"/>
    <property type="evidence" value="ECO:0007669"/>
    <property type="project" value="TreeGrafter"/>
</dbReference>
<evidence type="ECO:0000313" key="5">
    <source>
        <dbReference type="Proteomes" id="UP000053319"/>
    </source>
</evidence>
<dbReference type="PROSITE" id="PS50082">
    <property type="entry name" value="WD_REPEATS_2"/>
    <property type="match status" value="4"/>
</dbReference>
<sequence length="273" mass="29976">GHDSSVNALVISPDGRWVATASDDSTIILWDARTACISEEWFAHDRQVSDLAFSPDGRHLASAGSGGQVVIWDISRDRPHQTATLEGHNLGYIRGCAFSPKSTRVAVGYMNGVIRVWNMETRQDPLWWKAHEDQVLDVAFSPDGRLLLSASSDNTVKTWNTRNGAMVQSLEGHERLVSAACFSPCGQYIASASSDLTVRVWRTSDGSCSATLSDHGDAVMHVAFTPDGTMLWSTGWNGTVLGRRLEDIIPNDFNSTRVDNRLPLFRSASRLSR</sequence>
<protein>
    <submittedName>
        <fullName evidence="4">WD40 repeat-like protein</fullName>
    </submittedName>
</protein>
<feature type="repeat" description="WD" evidence="3">
    <location>
        <begin position="41"/>
        <end position="82"/>
    </location>
</feature>
<dbReference type="HOGENOM" id="CLU_000288_57_33_1"/>
<reference evidence="4 5" key="1">
    <citation type="journal article" date="2012" name="Science">
        <title>The Paleozoic origin of enzymatic lignin decomposition reconstructed from 31 fungal genomes.</title>
        <authorList>
            <person name="Floudas D."/>
            <person name="Binder M."/>
            <person name="Riley R."/>
            <person name="Barry K."/>
            <person name="Blanchette R.A."/>
            <person name="Henrissat B."/>
            <person name="Martinez A.T."/>
            <person name="Otillar R."/>
            <person name="Spatafora J.W."/>
            <person name="Yadav J.S."/>
            <person name="Aerts A."/>
            <person name="Benoit I."/>
            <person name="Boyd A."/>
            <person name="Carlson A."/>
            <person name="Copeland A."/>
            <person name="Coutinho P.M."/>
            <person name="de Vries R.P."/>
            <person name="Ferreira P."/>
            <person name="Findley K."/>
            <person name="Foster B."/>
            <person name="Gaskell J."/>
            <person name="Glotzer D."/>
            <person name="Gorecki P."/>
            <person name="Heitman J."/>
            <person name="Hesse C."/>
            <person name="Hori C."/>
            <person name="Igarashi K."/>
            <person name="Jurgens J.A."/>
            <person name="Kallen N."/>
            <person name="Kersten P."/>
            <person name="Kohler A."/>
            <person name="Kuees U."/>
            <person name="Kumar T.K.A."/>
            <person name="Kuo A."/>
            <person name="LaButti K."/>
            <person name="Larrondo L.F."/>
            <person name="Lindquist E."/>
            <person name="Ling A."/>
            <person name="Lombard V."/>
            <person name="Lucas S."/>
            <person name="Lundell T."/>
            <person name="Martin R."/>
            <person name="McLaughlin D.J."/>
            <person name="Morgenstern I."/>
            <person name="Morin E."/>
            <person name="Murat C."/>
            <person name="Nagy L.G."/>
            <person name="Nolan M."/>
            <person name="Ohm R.A."/>
            <person name="Patyshakuliyeva A."/>
            <person name="Rokas A."/>
            <person name="Ruiz-Duenas F.J."/>
            <person name="Sabat G."/>
            <person name="Salamov A."/>
            <person name="Samejima M."/>
            <person name="Schmutz J."/>
            <person name="Slot J.C."/>
            <person name="St John F."/>
            <person name="Stenlid J."/>
            <person name="Sun H."/>
            <person name="Sun S."/>
            <person name="Syed K."/>
            <person name="Tsang A."/>
            <person name="Wiebenga A."/>
            <person name="Young D."/>
            <person name="Pisabarro A."/>
            <person name="Eastwood D.C."/>
            <person name="Martin F."/>
            <person name="Cullen D."/>
            <person name="Grigoriev I.V."/>
            <person name="Hibbett D.S."/>
        </authorList>
    </citation>
    <scope>NUCLEOTIDE SEQUENCE [LARGE SCALE GENOMIC DNA]</scope>
    <source>
        <strain evidence="4 5">LYAD-421 SS1</strain>
    </source>
</reference>
<dbReference type="KEGG" id="dsq:DICSQDRAFT_60490"/>
<dbReference type="InterPro" id="IPR001680">
    <property type="entry name" value="WD40_rpt"/>
</dbReference>
<dbReference type="PANTHER" id="PTHR19846:SF0">
    <property type="entry name" value="PRE-MRNA PROCESSING FACTOR 4"/>
    <property type="match status" value="1"/>
</dbReference>
<dbReference type="InterPro" id="IPR036322">
    <property type="entry name" value="WD40_repeat_dom_sf"/>
</dbReference>
<keyword evidence="2" id="KW-0677">Repeat</keyword>
<dbReference type="Proteomes" id="UP000053319">
    <property type="component" value="Unassembled WGS sequence"/>
</dbReference>
<name>R7T2B5_DICSQ</name>
<proteinExistence type="predicted"/>
<dbReference type="InterPro" id="IPR020472">
    <property type="entry name" value="WD40_PAC1"/>
</dbReference>
<feature type="non-terminal residue" evidence="4">
    <location>
        <position position="1"/>
    </location>
</feature>
<dbReference type="Gene3D" id="2.130.10.10">
    <property type="entry name" value="YVTN repeat-like/Quinoprotein amine dehydrogenase"/>
    <property type="match status" value="2"/>
</dbReference>
<evidence type="ECO:0000256" key="1">
    <source>
        <dbReference type="ARBA" id="ARBA00022574"/>
    </source>
</evidence>